<protein>
    <submittedName>
        <fullName evidence="2">Uncharacterized protein</fullName>
    </submittedName>
</protein>
<dbReference type="KEGG" id="gni:GNIT_2640"/>
<accession>G4QM85</accession>
<name>G4QM85_GLANF</name>
<dbReference type="STRING" id="1085623.GNIT_2640"/>
<keyword evidence="3" id="KW-1185">Reference proteome</keyword>
<sequence length="129" mass="14638">MLPKNTANQKKSSDAKGMSSTAESIQEYLTLTRDVMPSLAKQVKVEQGKGSVKKWPVQHDHCFQRIVLDTICEGAWYEFIKAPAYQHLNATQAKAAVSLCRRIINGQVDLTQLNESSLKWRQKQHTFSF</sequence>
<evidence type="ECO:0000256" key="1">
    <source>
        <dbReference type="SAM" id="MobiDB-lite"/>
    </source>
</evidence>
<evidence type="ECO:0000313" key="2">
    <source>
        <dbReference type="EMBL" id="AEP30737.1"/>
    </source>
</evidence>
<dbReference type="HOGENOM" id="CLU_165261_0_0_6"/>
<gene>
    <name evidence="2" type="ordered locus">GNIT_2640</name>
</gene>
<dbReference type="eggNOG" id="COG1670">
    <property type="taxonomic scope" value="Bacteria"/>
</dbReference>
<dbReference type="Proteomes" id="UP000009282">
    <property type="component" value="Chromosome"/>
</dbReference>
<reference evidence="2 3" key="1">
    <citation type="journal article" date="2011" name="J. Bacteriol.">
        <title>Complete genome sequence of seawater bacterium Glaciecola nitratireducens FR1064T.</title>
        <authorList>
            <person name="Bian F."/>
            <person name="Qin Q.L."/>
            <person name="Xie B.B."/>
            <person name="Shu Y.L."/>
            <person name="Zhang X.Y."/>
            <person name="Yu Y."/>
            <person name="Chen B."/>
            <person name="Chen X.L."/>
            <person name="Zhou B.C."/>
            <person name="Zhang Y.Z."/>
        </authorList>
    </citation>
    <scope>NUCLEOTIDE SEQUENCE [LARGE SCALE GENOMIC DNA]</scope>
    <source>
        <strain evidence="3">JCM 12485 / KCTC 12276 / FR1064</strain>
    </source>
</reference>
<proteinExistence type="predicted"/>
<feature type="compositionally biased region" description="Polar residues" evidence="1">
    <location>
        <begin position="1"/>
        <end position="10"/>
    </location>
</feature>
<dbReference type="AlphaFoldDB" id="G4QM85"/>
<evidence type="ECO:0000313" key="3">
    <source>
        <dbReference type="Proteomes" id="UP000009282"/>
    </source>
</evidence>
<dbReference type="EMBL" id="CP003060">
    <property type="protein sequence ID" value="AEP30737.1"/>
    <property type="molecule type" value="Genomic_DNA"/>
</dbReference>
<organism evidence="2 3">
    <name type="scientific">Glaciecola nitratireducens (strain JCM 12485 / KCTC 12276 / FR1064)</name>
    <dbReference type="NCBI Taxonomy" id="1085623"/>
    <lineage>
        <taxon>Bacteria</taxon>
        <taxon>Pseudomonadati</taxon>
        <taxon>Pseudomonadota</taxon>
        <taxon>Gammaproteobacteria</taxon>
        <taxon>Alteromonadales</taxon>
        <taxon>Alteromonadaceae</taxon>
        <taxon>Brumicola</taxon>
    </lineage>
</organism>
<feature type="region of interest" description="Disordered" evidence="1">
    <location>
        <begin position="1"/>
        <end position="21"/>
    </location>
</feature>